<evidence type="ECO:0000313" key="3">
    <source>
        <dbReference type="EMBL" id="CBY07977.1"/>
    </source>
</evidence>
<evidence type="ECO:0000256" key="2">
    <source>
        <dbReference type="SAM" id="MobiDB-lite"/>
    </source>
</evidence>
<keyword evidence="4" id="KW-1185">Reference proteome</keyword>
<protein>
    <submittedName>
        <fullName evidence="3">Uncharacterized protein</fullName>
    </submittedName>
</protein>
<gene>
    <name evidence="3" type="ORF">GSOID_T00003341001</name>
</gene>
<feature type="coiled-coil region" evidence="1">
    <location>
        <begin position="51"/>
        <end position="124"/>
    </location>
</feature>
<dbReference type="InParanoid" id="E4X6L2"/>
<feature type="region of interest" description="Disordered" evidence="2">
    <location>
        <begin position="135"/>
        <end position="160"/>
    </location>
</feature>
<keyword evidence="1" id="KW-0175">Coiled coil</keyword>
<dbReference type="EMBL" id="FN653027">
    <property type="protein sequence ID" value="CBY07977.1"/>
    <property type="molecule type" value="Genomic_DNA"/>
</dbReference>
<proteinExistence type="predicted"/>
<evidence type="ECO:0000256" key="1">
    <source>
        <dbReference type="SAM" id="Coils"/>
    </source>
</evidence>
<dbReference type="Proteomes" id="UP000001307">
    <property type="component" value="Unassembled WGS sequence"/>
</dbReference>
<accession>E4X6L2</accession>
<sequence length="160" mass="18599">MAKRGYRTASEYASQAAARIQINDSGFIDINKVVHENTELRHKVVYLGSRCEQLEVELAQTKDYLKSEIQKEKNQTQKNQETVKTQQESLKEFEKRVASLDLELMEAKERADDVERELRAVRQLQAQRYREFLNPLNTAGSDSDEDSWSDTFLPRETTII</sequence>
<evidence type="ECO:0000313" key="4">
    <source>
        <dbReference type="Proteomes" id="UP000001307"/>
    </source>
</evidence>
<name>E4X6L2_OIKDI</name>
<dbReference type="AlphaFoldDB" id="E4X6L2"/>
<organism evidence="3">
    <name type="scientific">Oikopleura dioica</name>
    <name type="common">Tunicate</name>
    <dbReference type="NCBI Taxonomy" id="34765"/>
    <lineage>
        <taxon>Eukaryota</taxon>
        <taxon>Metazoa</taxon>
        <taxon>Chordata</taxon>
        <taxon>Tunicata</taxon>
        <taxon>Appendicularia</taxon>
        <taxon>Copelata</taxon>
        <taxon>Oikopleuridae</taxon>
        <taxon>Oikopleura</taxon>
    </lineage>
</organism>
<reference evidence="3" key="1">
    <citation type="journal article" date="2010" name="Science">
        <title>Plasticity of animal genome architecture unmasked by rapid evolution of a pelagic tunicate.</title>
        <authorList>
            <person name="Denoeud F."/>
            <person name="Henriet S."/>
            <person name="Mungpakdee S."/>
            <person name="Aury J.M."/>
            <person name="Da Silva C."/>
            <person name="Brinkmann H."/>
            <person name="Mikhaleva J."/>
            <person name="Olsen L.C."/>
            <person name="Jubin C."/>
            <person name="Canestro C."/>
            <person name="Bouquet J.M."/>
            <person name="Danks G."/>
            <person name="Poulain J."/>
            <person name="Campsteijn C."/>
            <person name="Adamski M."/>
            <person name="Cross I."/>
            <person name="Yadetie F."/>
            <person name="Muffato M."/>
            <person name="Louis A."/>
            <person name="Butcher S."/>
            <person name="Tsagkogeorga G."/>
            <person name="Konrad A."/>
            <person name="Singh S."/>
            <person name="Jensen M.F."/>
            <person name="Cong E.H."/>
            <person name="Eikeseth-Otteraa H."/>
            <person name="Noel B."/>
            <person name="Anthouard V."/>
            <person name="Porcel B.M."/>
            <person name="Kachouri-Lafond R."/>
            <person name="Nishino A."/>
            <person name="Ugolini M."/>
            <person name="Chourrout P."/>
            <person name="Nishida H."/>
            <person name="Aasland R."/>
            <person name="Huzurbazar S."/>
            <person name="Westhof E."/>
            <person name="Delsuc F."/>
            <person name="Lehrach H."/>
            <person name="Reinhardt R."/>
            <person name="Weissenbach J."/>
            <person name="Roy S.W."/>
            <person name="Artiguenave F."/>
            <person name="Postlethwait J.H."/>
            <person name="Manak J.R."/>
            <person name="Thompson E.M."/>
            <person name="Jaillon O."/>
            <person name="Du Pasquier L."/>
            <person name="Boudinot P."/>
            <person name="Liberles D.A."/>
            <person name="Volff J.N."/>
            <person name="Philippe H."/>
            <person name="Lenhard B."/>
            <person name="Roest Crollius H."/>
            <person name="Wincker P."/>
            <person name="Chourrout D."/>
        </authorList>
    </citation>
    <scope>NUCLEOTIDE SEQUENCE [LARGE SCALE GENOMIC DNA]</scope>
</reference>